<accession>A0A0J7L0E2</accession>
<dbReference type="AlphaFoldDB" id="A0A0J7L0E2"/>
<organism evidence="10 11">
    <name type="scientific">Lasius niger</name>
    <name type="common">Black garden ant</name>
    <dbReference type="NCBI Taxonomy" id="67767"/>
    <lineage>
        <taxon>Eukaryota</taxon>
        <taxon>Metazoa</taxon>
        <taxon>Ecdysozoa</taxon>
        <taxon>Arthropoda</taxon>
        <taxon>Hexapoda</taxon>
        <taxon>Insecta</taxon>
        <taxon>Pterygota</taxon>
        <taxon>Neoptera</taxon>
        <taxon>Endopterygota</taxon>
        <taxon>Hymenoptera</taxon>
        <taxon>Apocrita</taxon>
        <taxon>Aculeata</taxon>
        <taxon>Formicoidea</taxon>
        <taxon>Formicidae</taxon>
        <taxon>Formicinae</taxon>
        <taxon>Lasius</taxon>
        <taxon>Lasius</taxon>
    </lineage>
</organism>
<keyword evidence="7" id="KW-0234">DNA repair</keyword>
<evidence type="ECO:0000256" key="9">
    <source>
        <dbReference type="SAM" id="MobiDB-lite"/>
    </source>
</evidence>
<evidence type="ECO:0000256" key="2">
    <source>
        <dbReference type="ARBA" id="ARBA00002421"/>
    </source>
</evidence>
<reference evidence="10 11" key="1">
    <citation type="submission" date="2015-04" db="EMBL/GenBank/DDBJ databases">
        <title>Lasius niger genome sequencing.</title>
        <authorList>
            <person name="Konorov E.A."/>
            <person name="Nikitin M.A."/>
            <person name="Kirill M.V."/>
            <person name="Chang P."/>
        </authorList>
    </citation>
    <scope>NUCLEOTIDE SEQUENCE [LARGE SCALE GENOMIC DNA]</scope>
    <source>
        <tissue evidence="10">Whole</tissue>
    </source>
</reference>
<dbReference type="EMBL" id="LBMM01001632">
    <property type="protein sequence ID" value="KMQ95974.1"/>
    <property type="molecule type" value="Genomic_DNA"/>
</dbReference>
<proteinExistence type="inferred from homology"/>
<dbReference type="EC" id="3.2.2.21" evidence="4"/>
<feature type="compositionally biased region" description="Basic and acidic residues" evidence="9">
    <location>
        <begin position="17"/>
        <end position="26"/>
    </location>
</feature>
<dbReference type="STRING" id="67767.A0A0J7L0E2"/>
<keyword evidence="5" id="KW-0227">DNA damage</keyword>
<dbReference type="CDD" id="cd00540">
    <property type="entry name" value="AAG"/>
    <property type="match status" value="1"/>
</dbReference>
<dbReference type="PANTHER" id="PTHR10429:SF0">
    <property type="entry name" value="DNA-3-METHYLADENINE GLYCOSYLASE"/>
    <property type="match status" value="1"/>
</dbReference>
<comment type="catalytic activity">
    <reaction evidence="1">
        <text>Hydrolysis of alkylated DNA, releasing 3-methyladenine, 3-methylguanine, 7-methylguanine and 7-methyladenine.</text>
        <dbReference type="EC" id="3.2.2.21"/>
    </reaction>
</comment>
<dbReference type="NCBIfam" id="TIGR00567">
    <property type="entry name" value="3mg"/>
    <property type="match status" value="1"/>
</dbReference>
<comment type="caution">
    <text evidence="10">The sequence shown here is derived from an EMBL/GenBank/DDBJ whole genome shotgun (WGS) entry which is preliminary data.</text>
</comment>
<dbReference type="HAMAP" id="MF_00527">
    <property type="entry name" value="3MGH"/>
    <property type="match status" value="1"/>
</dbReference>
<dbReference type="InterPro" id="IPR011034">
    <property type="entry name" value="Formyl_transferase-like_C_sf"/>
</dbReference>
<dbReference type="OrthoDB" id="6353017at2759"/>
<evidence type="ECO:0000256" key="1">
    <source>
        <dbReference type="ARBA" id="ARBA00000086"/>
    </source>
</evidence>
<comment type="similarity">
    <text evidence="3">Belongs to the DNA glycosylase MPG family.</text>
</comment>
<dbReference type="Proteomes" id="UP000036403">
    <property type="component" value="Unassembled WGS sequence"/>
</dbReference>
<feature type="compositionally biased region" description="Polar residues" evidence="9">
    <location>
        <begin position="46"/>
        <end position="57"/>
    </location>
</feature>
<dbReference type="GO" id="GO:0003677">
    <property type="term" value="F:DNA binding"/>
    <property type="evidence" value="ECO:0007669"/>
    <property type="project" value="InterPro"/>
</dbReference>
<comment type="function">
    <text evidence="2">Hydrolysis of the deoxyribose N-glycosidic bond to excise 3-methyladenine, and 7-methylguanine from the damaged DNA polymer formed by alkylation lesions.</text>
</comment>
<dbReference type="GO" id="GO:0006284">
    <property type="term" value="P:base-excision repair"/>
    <property type="evidence" value="ECO:0007669"/>
    <property type="project" value="InterPro"/>
</dbReference>
<evidence type="ECO:0000313" key="11">
    <source>
        <dbReference type="Proteomes" id="UP000036403"/>
    </source>
</evidence>
<protein>
    <recommendedName>
        <fullName evidence="4">DNA-3-methyladenine glycosylase II</fullName>
        <ecNumber evidence="4">3.2.2.21</ecNumber>
    </recommendedName>
    <alternativeName>
        <fullName evidence="8">3-methyladenine DNA glycosidase</fullName>
    </alternativeName>
</protein>
<dbReference type="Gene3D" id="3.10.300.10">
    <property type="entry name" value="Methylpurine-DNA glycosylase (MPG)"/>
    <property type="match status" value="2"/>
</dbReference>
<dbReference type="InterPro" id="IPR003180">
    <property type="entry name" value="MPG"/>
</dbReference>
<evidence type="ECO:0000256" key="6">
    <source>
        <dbReference type="ARBA" id="ARBA00022801"/>
    </source>
</evidence>
<dbReference type="Pfam" id="PF02245">
    <property type="entry name" value="Pur_DNA_glyco"/>
    <property type="match status" value="2"/>
</dbReference>
<sequence>MKRTRAAAKIQQQNTIEKNKNDEETASKVQTTSMVVNERQKLNFKSLQKQNSKNACDTSDPHITAASKKSKSNQEGPNTEIRIEEGEKLEPNTSPGKGKLRAVVDLQMMKKELSQLEDPPVTPWEKELSSNRLQYDFFDTPCEELAQQLLGKILVRYLENGTILKGRIVETEGYLGAIDKASQTYQNKITPRNLPMYMPPGTIYVYMTYGMYHCFNISSQEGNAHVLIKAVEPLVGLEYMELLRNMERKDNGREKQIARRVTRLKQYELCNNPFKICDAFAIDQDAFDRKLAYACNSLWLECQPFFPKDFISPVSKVLGDGCAVLVRAIEPLEGITHMVDQRNTSKTRKTNLKPHEQLCNGPSKLCIAYQLNKEHSRYSLCTWKGLWLEDDGAAGDFKIVKSARIGIDSCGSEWANKPLRYYVYGNKSVSKRDKKAEMETS</sequence>
<dbReference type="PANTHER" id="PTHR10429">
    <property type="entry name" value="DNA-3-METHYLADENINE GLYCOSYLASE"/>
    <property type="match status" value="1"/>
</dbReference>
<evidence type="ECO:0000256" key="8">
    <source>
        <dbReference type="ARBA" id="ARBA00033426"/>
    </source>
</evidence>
<dbReference type="GO" id="GO:0003905">
    <property type="term" value="F:alkylbase DNA N-glycosylase activity"/>
    <property type="evidence" value="ECO:0007669"/>
    <property type="project" value="UniProtKB-EC"/>
</dbReference>
<keyword evidence="11" id="KW-1185">Reference proteome</keyword>
<dbReference type="SUPFAM" id="SSF50486">
    <property type="entry name" value="FMT C-terminal domain-like"/>
    <property type="match status" value="2"/>
</dbReference>
<dbReference type="InterPro" id="IPR036995">
    <property type="entry name" value="MPG_sf"/>
</dbReference>
<name>A0A0J7L0E2_LASNI</name>
<gene>
    <name evidence="10" type="ORF">RF55_3778</name>
</gene>
<feature type="compositionally biased region" description="Basic and acidic residues" evidence="9">
    <location>
        <begin position="81"/>
        <end position="90"/>
    </location>
</feature>
<feature type="region of interest" description="Disordered" evidence="9">
    <location>
        <begin position="46"/>
        <end position="98"/>
    </location>
</feature>
<evidence type="ECO:0000256" key="3">
    <source>
        <dbReference type="ARBA" id="ARBA00009232"/>
    </source>
</evidence>
<evidence type="ECO:0000256" key="4">
    <source>
        <dbReference type="ARBA" id="ARBA00012000"/>
    </source>
</evidence>
<keyword evidence="6" id="KW-0378">Hydrolase</keyword>
<evidence type="ECO:0000256" key="7">
    <source>
        <dbReference type="ARBA" id="ARBA00023204"/>
    </source>
</evidence>
<dbReference type="PaxDb" id="67767-A0A0J7L0E2"/>
<feature type="region of interest" description="Disordered" evidence="9">
    <location>
        <begin position="1"/>
        <end position="34"/>
    </location>
</feature>
<evidence type="ECO:0000256" key="5">
    <source>
        <dbReference type="ARBA" id="ARBA00022763"/>
    </source>
</evidence>
<evidence type="ECO:0000313" key="10">
    <source>
        <dbReference type="EMBL" id="KMQ95974.1"/>
    </source>
</evidence>